<dbReference type="InterPro" id="IPR000073">
    <property type="entry name" value="AB_hydrolase_1"/>
</dbReference>
<dbReference type="STRING" id="1448308.A0A2T2N866"/>
<dbReference type="GO" id="GO:0016787">
    <property type="term" value="F:hydrolase activity"/>
    <property type="evidence" value="ECO:0007669"/>
    <property type="project" value="UniProtKB-KW"/>
</dbReference>
<keyword evidence="5" id="KW-1185">Reference proteome</keyword>
<dbReference type="InterPro" id="IPR000639">
    <property type="entry name" value="Epox_hydrolase-like"/>
</dbReference>
<reference evidence="4 5" key="1">
    <citation type="journal article" date="2018" name="Front. Microbiol.">
        <title>Genome-Wide Analysis of Corynespora cassiicola Leaf Fall Disease Putative Effectors.</title>
        <authorList>
            <person name="Lopez D."/>
            <person name="Ribeiro S."/>
            <person name="Label P."/>
            <person name="Fumanal B."/>
            <person name="Venisse J.S."/>
            <person name="Kohler A."/>
            <person name="de Oliveira R.R."/>
            <person name="Labutti K."/>
            <person name="Lipzen A."/>
            <person name="Lail K."/>
            <person name="Bauer D."/>
            <person name="Ohm R.A."/>
            <person name="Barry K.W."/>
            <person name="Spatafora J."/>
            <person name="Grigoriev I.V."/>
            <person name="Martin F.M."/>
            <person name="Pujade-Renaud V."/>
        </authorList>
    </citation>
    <scope>NUCLEOTIDE SEQUENCE [LARGE SCALE GENOMIC DNA]</scope>
    <source>
        <strain evidence="4 5">Philippines</strain>
    </source>
</reference>
<dbReference type="PANTHER" id="PTHR43329">
    <property type="entry name" value="EPOXIDE HYDROLASE"/>
    <property type="match status" value="1"/>
</dbReference>
<comment type="similarity">
    <text evidence="2">Belongs to the AB hydrolase superfamily. Epoxide hydrolase family.</text>
</comment>
<dbReference type="AlphaFoldDB" id="A0A2T2N866"/>
<evidence type="ECO:0000259" key="3">
    <source>
        <dbReference type="Pfam" id="PF00561"/>
    </source>
</evidence>
<evidence type="ECO:0000256" key="2">
    <source>
        <dbReference type="ARBA" id="ARBA00038334"/>
    </source>
</evidence>
<dbReference type="SUPFAM" id="SSF53474">
    <property type="entry name" value="alpha/beta-Hydrolases"/>
    <property type="match status" value="1"/>
</dbReference>
<feature type="domain" description="AB hydrolase-1" evidence="3">
    <location>
        <begin position="32"/>
        <end position="275"/>
    </location>
</feature>
<evidence type="ECO:0000313" key="4">
    <source>
        <dbReference type="EMBL" id="PSN61570.1"/>
    </source>
</evidence>
<gene>
    <name evidence="4" type="ORF">BS50DRAFT_651863</name>
</gene>
<keyword evidence="1 4" id="KW-0378">Hydrolase</keyword>
<evidence type="ECO:0000313" key="5">
    <source>
        <dbReference type="Proteomes" id="UP000240883"/>
    </source>
</evidence>
<accession>A0A2T2N866</accession>
<dbReference type="PRINTS" id="PR00412">
    <property type="entry name" value="EPOXHYDRLASE"/>
</dbReference>
<sequence length="289" mass="33119">MTSYLKVQRSRLSLPNGSSYSYVHISARESKPTFLLLHGYPMADLTAYGYGVIAPDLLGYGDTDKPEEVGEYAPSGMTEHVVEILRKEKLTQGSALLSCLWHYYLEYLCSLVFMAIPFQRLTVFGYPVFGYWYFFNEPEAASIIRDNLDSYFSLTFQREPDQCLEARKILPLPSWISQEECDIHGQTLQQGGFVGPLNWHKQEIRRIHWHKQSEILADAIVIDRPVIFIAGELDAVGLPEIAYQVAERGRRERFLPDVQVEVMQGSGHWLGLEKPSEVFQILHKLTQRS</sequence>
<dbReference type="EMBL" id="KZ678144">
    <property type="protein sequence ID" value="PSN61570.1"/>
    <property type="molecule type" value="Genomic_DNA"/>
</dbReference>
<dbReference type="Pfam" id="PF00561">
    <property type="entry name" value="Abhydrolase_1"/>
    <property type="match status" value="1"/>
</dbReference>
<dbReference type="InterPro" id="IPR029058">
    <property type="entry name" value="AB_hydrolase_fold"/>
</dbReference>
<protein>
    <submittedName>
        <fullName evidence="4">Alpha/beta-hydrolase</fullName>
    </submittedName>
</protein>
<dbReference type="Proteomes" id="UP000240883">
    <property type="component" value="Unassembled WGS sequence"/>
</dbReference>
<dbReference type="OrthoDB" id="284184at2759"/>
<proteinExistence type="inferred from homology"/>
<dbReference type="Gene3D" id="3.40.50.1820">
    <property type="entry name" value="alpha/beta hydrolase"/>
    <property type="match status" value="1"/>
</dbReference>
<name>A0A2T2N866_CORCC</name>
<organism evidence="4 5">
    <name type="scientific">Corynespora cassiicola Philippines</name>
    <dbReference type="NCBI Taxonomy" id="1448308"/>
    <lineage>
        <taxon>Eukaryota</taxon>
        <taxon>Fungi</taxon>
        <taxon>Dikarya</taxon>
        <taxon>Ascomycota</taxon>
        <taxon>Pezizomycotina</taxon>
        <taxon>Dothideomycetes</taxon>
        <taxon>Pleosporomycetidae</taxon>
        <taxon>Pleosporales</taxon>
        <taxon>Corynesporascaceae</taxon>
        <taxon>Corynespora</taxon>
    </lineage>
</organism>
<evidence type="ECO:0000256" key="1">
    <source>
        <dbReference type="ARBA" id="ARBA00022801"/>
    </source>
</evidence>